<feature type="domain" description="PPC" evidence="1">
    <location>
        <begin position="4"/>
        <end position="137"/>
    </location>
</feature>
<sequence length="137" mass="15186">MRSFDLKRVHLLRVDQGKEVLSEILRVSKENNIKAAIIIGLGLLSRSKIAFFDIETQSYRYMNVEEPMELASLVGNVSLKEGKPFAHVHVVLGDERRALAGHLVEGYVGGTVEITIFELEGELVRDIVSGGLVLLNV</sequence>
<dbReference type="RefSeq" id="WP_125741218.1">
    <property type="nucleotide sequence ID" value="NZ_RCOR01000018.1"/>
</dbReference>
<evidence type="ECO:0000313" key="2">
    <source>
        <dbReference type="EMBL" id="RSN69616.1"/>
    </source>
</evidence>
<reference evidence="2 3" key="1">
    <citation type="submission" date="2018-10" db="EMBL/GenBank/DDBJ databases">
        <title>Co-occurring genomic capacity for anaerobic methane metabolism and dissimilatory sulfite reduction discovered in the Korarchaeota.</title>
        <authorList>
            <person name="Mckay L.J."/>
            <person name="Dlakic M."/>
            <person name="Fields M.W."/>
            <person name="Delmont T.O."/>
            <person name="Eren A.M."/>
            <person name="Jay Z.J."/>
            <person name="Klingelsmith K.B."/>
            <person name="Rusch D.B."/>
            <person name="Inskeep W.P."/>
        </authorList>
    </citation>
    <scope>NUCLEOTIDE SEQUENCE [LARGE SCALE GENOMIC DNA]</scope>
    <source>
        <strain evidence="2 3">WS</strain>
    </source>
</reference>
<dbReference type="PIRSF" id="PIRSF016702">
    <property type="entry name" value="DNA_bp_PD1"/>
    <property type="match status" value="1"/>
</dbReference>
<comment type="caution">
    <text evidence="2">The sequence shown here is derived from an EMBL/GenBank/DDBJ whole genome shotgun (WGS) entry which is preliminary data.</text>
</comment>
<accession>A0A429G752</accession>
<dbReference type="PANTHER" id="PTHR34988:SF1">
    <property type="entry name" value="DNA-BINDING PROTEIN"/>
    <property type="match status" value="1"/>
</dbReference>
<evidence type="ECO:0000259" key="1">
    <source>
        <dbReference type="PROSITE" id="PS51742"/>
    </source>
</evidence>
<dbReference type="PANTHER" id="PTHR34988">
    <property type="entry name" value="PROTEIN, PUTATIVE-RELATED"/>
    <property type="match status" value="1"/>
</dbReference>
<dbReference type="CDD" id="cd11378">
    <property type="entry name" value="DUF296"/>
    <property type="match status" value="1"/>
</dbReference>
<dbReference type="EMBL" id="RCOR01000018">
    <property type="protein sequence ID" value="RSN69616.1"/>
    <property type="molecule type" value="Genomic_DNA"/>
</dbReference>
<organism evidence="2 3">
    <name type="scientific">Candidatus Korarchaeum cryptofilum</name>
    <dbReference type="NCBI Taxonomy" id="498846"/>
    <lineage>
        <taxon>Archaea</taxon>
        <taxon>Thermoproteota</taxon>
        <taxon>Candidatus Korarchaeia</taxon>
        <taxon>Candidatus Korarchaeales</taxon>
        <taxon>Candidatus Korarchaeaceae</taxon>
        <taxon>Candidatus Korarchaeum</taxon>
    </lineage>
</organism>
<dbReference type="Proteomes" id="UP000278149">
    <property type="component" value="Unassembled WGS sequence"/>
</dbReference>
<dbReference type="Gene3D" id="3.30.1330.80">
    <property type="entry name" value="Hypothetical protein, similar to alpha- acetolactate decarboxylase, domain 2"/>
    <property type="match status" value="1"/>
</dbReference>
<dbReference type="Pfam" id="PF03479">
    <property type="entry name" value="PCC"/>
    <property type="match status" value="1"/>
</dbReference>
<name>A0A429G752_9CREN</name>
<evidence type="ECO:0000313" key="3">
    <source>
        <dbReference type="Proteomes" id="UP000278149"/>
    </source>
</evidence>
<dbReference type="InterPro" id="IPR025707">
    <property type="entry name" value="DNA_bp_PD1"/>
</dbReference>
<gene>
    <name evidence="2" type="ORF">D9Q81_03165</name>
</gene>
<dbReference type="AlphaFoldDB" id="A0A429G752"/>
<protein>
    <submittedName>
        <fullName evidence="2">DUF296 domain-containing protein</fullName>
    </submittedName>
</protein>
<dbReference type="InterPro" id="IPR005175">
    <property type="entry name" value="PPC_dom"/>
</dbReference>
<proteinExistence type="predicted"/>
<dbReference type="SUPFAM" id="SSF117856">
    <property type="entry name" value="AF0104/ALDC/Ptd012-like"/>
    <property type="match status" value="1"/>
</dbReference>
<dbReference type="PROSITE" id="PS51742">
    <property type="entry name" value="PPC"/>
    <property type="match status" value="1"/>
</dbReference>